<proteinExistence type="predicted"/>
<reference evidence="2 3" key="1">
    <citation type="submission" date="2019-05" db="EMBL/GenBank/DDBJ databases">
        <title>Emergence of the Ug99 lineage of the wheat stem rust pathogen through somatic hybridization.</title>
        <authorList>
            <person name="Li F."/>
            <person name="Upadhyaya N.M."/>
            <person name="Sperschneider J."/>
            <person name="Matny O."/>
            <person name="Nguyen-Phuc H."/>
            <person name="Mago R."/>
            <person name="Raley C."/>
            <person name="Miller M.E."/>
            <person name="Silverstein K.A.T."/>
            <person name="Henningsen E."/>
            <person name="Hirsch C.D."/>
            <person name="Visser B."/>
            <person name="Pretorius Z.A."/>
            <person name="Steffenson B.J."/>
            <person name="Schwessinger B."/>
            <person name="Dodds P.N."/>
            <person name="Figueroa M."/>
        </authorList>
    </citation>
    <scope>NUCLEOTIDE SEQUENCE [LARGE SCALE GENOMIC DNA]</scope>
    <source>
        <strain evidence="2 3">Ug99</strain>
    </source>
</reference>
<gene>
    <name evidence="2" type="ORF">PGTUg99_027659</name>
</gene>
<dbReference type="AlphaFoldDB" id="A0A5B0QUJ2"/>
<organism evidence="2 3">
    <name type="scientific">Puccinia graminis f. sp. tritici</name>
    <dbReference type="NCBI Taxonomy" id="56615"/>
    <lineage>
        <taxon>Eukaryota</taxon>
        <taxon>Fungi</taxon>
        <taxon>Dikarya</taxon>
        <taxon>Basidiomycota</taxon>
        <taxon>Pucciniomycotina</taxon>
        <taxon>Pucciniomycetes</taxon>
        <taxon>Pucciniales</taxon>
        <taxon>Pucciniaceae</taxon>
        <taxon>Puccinia</taxon>
    </lineage>
</organism>
<feature type="compositionally biased region" description="Basic and acidic residues" evidence="1">
    <location>
        <begin position="37"/>
        <end position="51"/>
    </location>
</feature>
<feature type="compositionally biased region" description="Basic residues" evidence="1">
    <location>
        <begin position="1"/>
        <end position="10"/>
    </location>
</feature>
<evidence type="ECO:0000313" key="2">
    <source>
        <dbReference type="EMBL" id="KAA1116869.1"/>
    </source>
</evidence>
<evidence type="ECO:0000256" key="1">
    <source>
        <dbReference type="SAM" id="MobiDB-lite"/>
    </source>
</evidence>
<evidence type="ECO:0000313" key="3">
    <source>
        <dbReference type="Proteomes" id="UP000325313"/>
    </source>
</evidence>
<protein>
    <submittedName>
        <fullName evidence="2">Uncharacterized protein</fullName>
    </submittedName>
</protein>
<accession>A0A5B0QUJ2</accession>
<name>A0A5B0QUJ2_PUCGR</name>
<comment type="caution">
    <text evidence="2">The sequence shown here is derived from an EMBL/GenBank/DDBJ whole genome shotgun (WGS) entry which is preliminary data.</text>
</comment>
<dbReference type="Proteomes" id="UP000325313">
    <property type="component" value="Unassembled WGS sequence"/>
</dbReference>
<dbReference type="EMBL" id="VDEP01000270">
    <property type="protein sequence ID" value="KAA1116869.1"/>
    <property type="molecule type" value="Genomic_DNA"/>
</dbReference>
<sequence length="136" mass="14713">MDQPHAKKRTFDHSPLAEPIDRSISTDCTTKKKNKEGKKNLPPRREIDHQTRWLALATNGGPTSLVPRCRCATPKQRGSRGGSKGFTQPPSASNPLPPSASDQARTNHEGPGAHAFLCSTPLERLAKISQVSALPS</sequence>
<feature type="region of interest" description="Disordered" evidence="1">
    <location>
        <begin position="1"/>
        <end position="115"/>
    </location>
</feature>